<accession>A0A8C6U0V0</accession>
<organism evidence="3 4">
    <name type="scientific">Neogobius melanostomus</name>
    <name type="common">round goby</name>
    <dbReference type="NCBI Taxonomy" id="47308"/>
    <lineage>
        <taxon>Eukaryota</taxon>
        <taxon>Metazoa</taxon>
        <taxon>Chordata</taxon>
        <taxon>Craniata</taxon>
        <taxon>Vertebrata</taxon>
        <taxon>Euteleostomi</taxon>
        <taxon>Actinopterygii</taxon>
        <taxon>Neopterygii</taxon>
        <taxon>Teleostei</taxon>
        <taxon>Neoteleostei</taxon>
        <taxon>Acanthomorphata</taxon>
        <taxon>Gobiaria</taxon>
        <taxon>Gobiiformes</taxon>
        <taxon>Gobioidei</taxon>
        <taxon>Gobiidae</taxon>
        <taxon>Benthophilinae</taxon>
        <taxon>Neogobiini</taxon>
        <taxon>Neogobius</taxon>
    </lineage>
</organism>
<feature type="domain" description="Myb/SANT-like DNA-binding" evidence="2">
    <location>
        <begin position="14"/>
        <end position="93"/>
    </location>
</feature>
<reference evidence="3" key="2">
    <citation type="submission" date="2025-09" db="UniProtKB">
        <authorList>
            <consortium name="Ensembl"/>
        </authorList>
    </citation>
    <scope>IDENTIFICATION</scope>
</reference>
<dbReference type="Proteomes" id="UP000694523">
    <property type="component" value="Unplaced"/>
</dbReference>
<evidence type="ECO:0000259" key="2">
    <source>
        <dbReference type="Pfam" id="PF13837"/>
    </source>
</evidence>
<keyword evidence="4" id="KW-1185">Reference proteome</keyword>
<protein>
    <recommendedName>
        <fullName evidence="2">Myb/SANT-like DNA-binding domain-containing protein</fullName>
    </recommendedName>
</protein>
<evidence type="ECO:0000313" key="4">
    <source>
        <dbReference type="Proteomes" id="UP000694523"/>
    </source>
</evidence>
<reference evidence="3" key="1">
    <citation type="submission" date="2025-08" db="UniProtKB">
        <authorList>
            <consortium name="Ensembl"/>
        </authorList>
    </citation>
    <scope>IDENTIFICATION</scope>
</reference>
<dbReference type="PANTHER" id="PTHR47595:SF1">
    <property type="entry name" value="MYB_SANT-LIKE DNA-BINDING DOMAIN-CONTAINING PROTEIN"/>
    <property type="match status" value="1"/>
</dbReference>
<feature type="region of interest" description="Disordered" evidence="1">
    <location>
        <begin position="92"/>
        <end position="132"/>
    </location>
</feature>
<evidence type="ECO:0000256" key="1">
    <source>
        <dbReference type="SAM" id="MobiDB-lite"/>
    </source>
</evidence>
<dbReference type="Gene3D" id="1.10.10.60">
    <property type="entry name" value="Homeodomain-like"/>
    <property type="match status" value="1"/>
</dbReference>
<dbReference type="AlphaFoldDB" id="A0A8C6U0V0"/>
<proteinExistence type="predicted"/>
<sequence length="132" mass="14806">MERCGGVVKATDLVWADDFINAQLSTTHKNSAIYAVFSKRLRAKGYSRSISQCRIKAKKLRAEYIKTRDAITKGGADESIKDKFPWYDQMDDILGSKPKVDPVDEVEDEEHEEHEEHSPAPSSSTDPGSYGK</sequence>
<dbReference type="Ensembl" id="ENSNMLT00000030122.1">
    <property type="protein sequence ID" value="ENSNMLP00000026950.1"/>
    <property type="gene ID" value="ENSNMLG00000017197.1"/>
</dbReference>
<feature type="compositionally biased region" description="Acidic residues" evidence="1">
    <location>
        <begin position="103"/>
        <end position="113"/>
    </location>
</feature>
<dbReference type="InterPro" id="IPR044822">
    <property type="entry name" value="Myb_DNA-bind_4"/>
</dbReference>
<name>A0A8C6U0V0_9GOBI</name>
<evidence type="ECO:0000313" key="3">
    <source>
        <dbReference type="Ensembl" id="ENSNMLP00000026950.1"/>
    </source>
</evidence>
<dbReference type="Pfam" id="PF13837">
    <property type="entry name" value="Myb_DNA-bind_4"/>
    <property type="match status" value="1"/>
</dbReference>
<dbReference type="PANTHER" id="PTHR47595">
    <property type="entry name" value="HEAT SHOCK 70 KDA PROTEIN 14"/>
    <property type="match status" value="1"/>
</dbReference>